<dbReference type="GO" id="GO:0003677">
    <property type="term" value="F:DNA binding"/>
    <property type="evidence" value="ECO:0007669"/>
    <property type="project" value="UniProtKB-KW"/>
</dbReference>
<dbReference type="SUPFAM" id="SSF46785">
    <property type="entry name" value="Winged helix' DNA-binding domain"/>
    <property type="match status" value="1"/>
</dbReference>
<dbReference type="InterPro" id="IPR036388">
    <property type="entry name" value="WH-like_DNA-bd_sf"/>
</dbReference>
<evidence type="ECO:0000313" key="3">
    <source>
        <dbReference type="EMBL" id="NEW05716.1"/>
    </source>
</evidence>
<dbReference type="PANTHER" id="PTHR33164">
    <property type="entry name" value="TRANSCRIPTIONAL REGULATOR, MARR FAMILY"/>
    <property type="match status" value="1"/>
</dbReference>
<proteinExistence type="predicted"/>
<accession>A0A6G3ZU25</accession>
<dbReference type="Pfam" id="PF12802">
    <property type="entry name" value="MarR_2"/>
    <property type="match status" value="1"/>
</dbReference>
<dbReference type="InterPro" id="IPR039422">
    <property type="entry name" value="MarR/SlyA-like"/>
</dbReference>
<dbReference type="GO" id="GO:0006950">
    <property type="term" value="P:response to stress"/>
    <property type="evidence" value="ECO:0007669"/>
    <property type="project" value="TreeGrafter"/>
</dbReference>
<sequence length="147" mass="17160">MEKLTELELATWRLFIKTHALIIEKIEQNLASEKKVPLTSYDVLIALFEAPDKRLRMHELGNKVVLSRSGLTRLVDRLEKQGLLVRERSDADRRGAYAKLTREGKRELLRAWPIYAKGIQEHFISAMGLEEMQSLYRVLQNMKVRLE</sequence>
<keyword evidence="1" id="KW-0238">DNA-binding</keyword>
<gene>
    <name evidence="3" type="ORF">GK047_06740</name>
</gene>
<name>A0A6G3ZU25_9BACL</name>
<protein>
    <submittedName>
        <fullName evidence="3">MarR family transcriptional regulator</fullName>
    </submittedName>
</protein>
<dbReference type="EMBL" id="JAAIKC010000001">
    <property type="protein sequence ID" value="NEW05716.1"/>
    <property type="molecule type" value="Genomic_DNA"/>
</dbReference>
<feature type="domain" description="HTH marR-type" evidence="2">
    <location>
        <begin position="1"/>
        <end position="144"/>
    </location>
</feature>
<evidence type="ECO:0000256" key="1">
    <source>
        <dbReference type="ARBA" id="ARBA00023125"/>
    </source>
</evidence>
<dbReference type="InterPro" id="IPR036390">
    <property type="entry name" value="WH_DNA-bd_sf"/>
</dbReference>
<dbReference type="GO" id="GO:0003700">
    <property type="term" value="F:DNA-binding transcription factor activity"/>
    <property type="evidence" value="ECO:0007669"/>
    <property type="project" value="InterPro"/>
</dbReference>
<organism evidence="3">
    <name type="scientific">Paenibacillus sp. SYP-B3998</name>
    <dbReference type="NCBI Taxonomy" id="2678564"/>
    <lineage>
        <taxon>Bacteria</taxon>
        <taxon>Bacillati</taxon>
        <taxon>Bacillota</taxon>
        <taxon>Bacilli</taxon>
        <taxon>Bacillales</taxon>
        <taxon>Paenibacillaceae</taxon>
        <taxon>Paenibacillus</taxon>
    </lineage>
</organism>
<dbReference type="PROSITE" id="PS50995">
    <property type="entry name" value="HTH_MARR_2"/>
    <property type="match status" value="1"/>
</dbReference>
<dbReference type="AlphaFoldDB" id="A0A6G3ZU25"/>
<dbReference type="InterPro" id="IPR000835">
    <property type="entry name" value="HTH_MarR-typ"/>
</dbReference>
<comment type="caution">
    <text evidence="3">The sequence shown here is derived from an EMBL/GenBank/DDBJ whole genome shotgun (WGS) entry which is preliminary data.</text>
</comment>
<dbReference type="Gene3D" id="1.10.10.10">
    <property type="entry name" value="Winged helix-like DNA-binding domain superfamily/Winged helix DNA-binding domain"/>
    <property type="match status" value="1"/>
</dbReference>
<evidence type="ECO:0000259" key="2">
    <source>
        <dbReference type="PROSITE" id="PS50995"/>
    </source>
</evidence>
<dbReference type="PANTHER" id="PTHR33164:SF57">
    <property type="entry name" value="MARR-FAMILY TRANSCRIPTIONAL REGULATOR"/>
    <property type="match status" value="1"/>
</dbReference>
<dbReference type="SMART" id="SM00347">
    <property type="entry name" value="HTH_MARR"/>
    <property type="match status" value="1"/>
</dbReference>
<reference evidence="3" key="1">
    <citation type="submission" date="2020-02" db="EMBL/GenBank/DDBJ databases">
        <authorList>
            <person name="Shen X.-R."/>
            <person name="Zhang Y.-X."/>
        </authorList>
    </citation>
    <scope>NUCLEOTIDE SEQUENCE</scope>
    <source>
        <strain evidence="3">SYP-B3998</strain>
    </source>
</reference>
<dbReference type="PRINTS" id="PR00598">
    <property type="entry name" value="HTHMARR"/>
</dbReference>